<dbReference type="SUPFAM" id="SSF53271">
    <property type="entry name" value="PRTase-like"/>
    <property type="match status" value="1"/>
</dbReference>
<feature type="non-terminal residue" evidence="1">
    <location>
        <position position="69"/>
    </location>
</feature>
<evidence type="ECO:0000313" key="1">
    <source>
        <dbReference type="EMBL" id="MBW7458140.1"/>
    </source>
</evidence>
<dbReference type="Proteomes" id="UP001519887">
    <property type="component" value="Unassembled WGS sequence"/>
</dbReference>
<dbReference type="InterPro" id="IPR029057">
    <property type="entry name" value="PRTase-like"/>
</dbReference>
<keyword evidence="2" id="KW-1185">Reference proteome</keyword>
<comment type="caution">
    <text evidence="1">The sequence shown here is derived from an EMBL/GenBank/DDBJ whole genome shotgun (WGS) entry which is preliminary data.</text>
</comment>
<gene>
    <name evidence="1" type="ORF">K0U00_29275</name>
</gene>
<evidence type="ECO:0000313" key="2">
    <source>
        <dbReference type="Proteomes" id="UP001519887"/>
    </source>
</evidence>
<organism evidence="1 2">
    <name type="scientific">Paenibacillus sepulcri</name>
    <dbReference type="NCBI Taxonomy" id="359917"/>
    <lineage>
        <taxon>Bacteria</taxon>
        <taxon>Bacillati</taxon>
        <taxon>Bacillota</taxon>
        <taxon>Bacilli</taxon>
        <taxon>Bacillales</taxon>
        <taxon>Paenibacillaceae</taxon>
        <taxon>Paenibacillus</taxon>
    </lineage>
</organism>
<reference evidence="1 2" key="1">
    <citation type="submission" date="2021-07" db="EMBL/GenBank/DDBJ databases">
        <title>Paenibacillus radiodurans sp. nov., isolated from the southeastern edge of Tengger Desert.</title>
        <authorList>
            <person name="Zhang G."/>
        </authorList>
    </citation>
    <scope>NUCLEOTIDE SEQUENCE [LARGE SCALE GENOMIC DNA]</scope>
    <source>
        <strain evidence="1 2">CCM 7311</strain>
    </source>
</reference>
<protein>
    <submittedName>
        <fullName evidence="1">Orotate phosphoribosyltransferase</fullName>
    </submittedName>
</protein>
<name>A0ABS7CB23_9BACL</name>
<keyword evidence="1" id="KW-0808">Transferase</keyword>
<dbReference type="Gene3D" id="3.40.50.2020">
    <property type="match status" value="1"/>
</dbReference>
<dbReference type="GO" id="GO:0016757">
    <property type="term" value="F:glycosyltransferase activity"/>
    <property type="evidence" value="ECO:0007669"/>
    <property type="project" value="UniProtKB-KW"/>
</dbReference>
<sequence>MTIPLLEQLPVEIAKALLEINAVMLRPADPFTWTSGLKSPIYCDNRLTMSYPEIRDRIAEGFAAVIRER</sequence>
<accession>A0ABS7CB23</accession>
<keyword evidence="1" id="KW-0328">Glycosyltransferase</keyword>
<dbReference type="EMBL" id="JAHZIK010001084">
    <property type="protein sequence ID" value="MBW7458140.1"/>
    <property type="molecule type" value="Genomic_DNA"/>
</dbReference>
<proteinExistence type="predicted"/>